<gene>
    <name evidence="5" type="ORF">C5L30_002474</name>
</gene>
<evidence type="ECO:0000256" key="2">
    <source>
        <dbReference type="SAM" id="SignalP"/>
    </source>
</evidence>
<feature type="transmembrane region" description="Helical" evidence="1">
    <location>
        <begin position="422"/>
        <end position="441"/>
    </location>
</feature>
<organism evidence="5 6">
    <name type="scientific">Companilactobacillus farciminis</name>
    <dbReference type="NCBI Taxonomy" id="1612"/>
    <lineage>
        <taxon>Bacteria</taxon>
        <taxon>Bacillati</taxon>
        <taxon>Bacillota</taxon>
        <taxon>Bacilli</taxon>
        <taxon>Lactobacillales</taxon>
        <taxon>Lactobacillaceae</taxon>
        <taxon>Companilactobacillus</taxon>
    </lineage>
</organism>
<dbReference type="EMBL" id="PUFN01000019">
    <property type="protein sequence ID" value="TDG71894.1"/>
    <property type="molecule type" value="Genomic_DNA"/>
</dbReference>
<dbReference type="AlphaFoldDB" id="A0A4R5NF40"/>
<evidence type="ECO:0000313" key="5">
    <source>
        <dbReference type="EMBL" id="TDG71894.1"/>
    </source>
</evidence>
<dbReference type="InterPro" id="IPR048389">
    <property type="entry name" value="YciQ-like_C"/>
</dbReference>
<proteinExistence type="predicted"/>
<comment type="caution">
    <text evidence="5">The sequence shown here is derived from an EMBL/GenBank/DDBJ whole genome shotgun (WGS) entry which is preliminary data.</text>
</comment>
<dbReference type="Pfam" id="PF09972">
    <property type="entry name" value="DUF2207"/>
    <property type="match status" value="1"/>
</dbReference>
<keyword evidence="1" id="KW-1133">Transmembrane helix</keyword>
<keyword evidence="6" id="KW-1185">Reference proteome</keyword>
<dbReference type="Pfam" id="PF20990">
    <property type="entry name" value="DUF2207_C"/>
    <property type="match status" value="1"/>
</dbReference>
<dbReference type="InterPro" id="IPR018702">
    <property type="entry name" value="DUF2207"/>
</dbReference>
<name>A0A4R5NF40_9LACO</name>
<keyword evidence="1" id="KW-0472">Membrane</keyword>
<feature type="signal peptide" evidence="2">
    <location>
        <begin position="1"/>
        <end position="26"/>
    </location>
</feature>
<feature type="chain" id="PRO_5020536689" description="DUF2207 domain-containing protein" evidence="2">
    <location>
        <begin position="27"/>
        <end position="604"/>
    </location>
</feature>
<dbReference type="RefSeq" id="WP_010020469.1">
    <property type="nucleotide sequence ID" value="NZ_PUFN01000019.1"/>
</dbReference>
<sequence>MKKIWGIWSLVFGLLLMFTMTSTVKADGDYQIEKYNATADVQKNGDIDLTQKITYQFDGNFKGVYYNQDIAGINGITLPEVYLDDGYTTKQLTQNNSGLNNSFKVDKTANKVNIKVYHSASTEKLTYIYKYHLLGAITNYTDTARLNWKIIGDGWQKDLHNVVLKVNLPQKNISKLQAWTHGPLDGYTKVDRKDGSVKMTIETVPEGRFVETEMLFPTTVTADNPKIVNKKIKQKVLNHEKQLVLDANASRERKKWIYIILMTFGYLVVAGIFIARLISIKKNSGNKHFHPTPLYHFFDEPKFLPSMAKVILDRSDKADSLSLTADLLYEVGKRRMAIRKVKKTYEITALVPPTNPFFKFLIENIGDGKKVTLKQIKTAAKGYHTAKNDIVQNFETWSKDAAKGREKYLDLENMRIVDNFRLTAIVIPGILFLMFIIAAIFGKKLLVLGIVYVIIAILSWVMLWIAKRKITPYTDLGEQEVNEIKAFKRMLSDIDDIKMAEVGDLILWEQFLPYAVVFGVSDKVIKALKVNFTTEQINDSMIVPYYIGATSFLGSKNGFESAFIGAISAGGGIAGSSSSVSGGSGGFSGGSSGGFGGGSGGGAF</sequence>
<feature type="transmembrane region" description="Helical" evidence="1">
    <location>
        <begin position="447"/>
        <end position="466"/>
    </location>
</feature>
<reference evidence="5 6" key="1">
    <citation type="journal article" date="2019" name="Appl. Microbiol. Biotechnol.">
        <title>Uncovering carbohydrate metabolism through a genotype-phenotype association study of 56 lactic acid bacteria genomes.</title>
        <authorList>
            <person name="Buron-Moles G."/>
            <person name="Chailyan A."/>
            <person name="Dolejs I."/>
            <person name="Forster J."/>
            <person name="Miks M.H."/>
        </authorList>
    </citation>
    <scope>NUCLEOTIDE SEQUENCE [LARGE SCALE GENOMIC DNA]</scope>
    <source>
        <strain evidence="5 6">ATCC 29644</strain>
    </source>
</reference>
<evidence type="ECO:0000259" key="4">
    <source>
        <dbReference type="Pfam" id="PF20990"/>
    </source>
</evidence>
<evidence type="ECO:0000313" key="6">
    <source>
        <dbReference type="Proteomes" id="UP000295257"/>
    </source>
</evidence>
<dbReference type="STRING" id="1612.ABB44_07655"/>
<feature type="domain" description="Predicted membrane protein YciQ-like C-terminal" evidence="4">
    <location>
        <begin position="296"/>
        <end position="528"/>
    </location>
</feature>
<evidence type="ECO:0008006" key="7">
    <source>
        <dbReference type="Google" id="ProtNLM"/>
    </source>
</evidence>
<keyword evidence="1" id="KW-0812">Transmembrane</keyword>
<protein>
    <recommendedName>
        <fullName evidence="7">DUF2207 domain-containing protein</fullName>
    </recommendedName>
</protein>
<keyword evidence="2" id="KW-0732">Signal</keyword>
<feature type="domain" description="DUF2207" evidence="3">
    <location>
        <begin position="31"/>
        <end position="216"/>
    </location>
</feature>
<dbReference type="OrthoDB" id="2138002at2"/>
<feature type="transmembrane region" description="Helical" evidence="1">
    <location>
        <begin position="256"/>
        <end position="278"/>
    </location>
</feature>
<accession>A0A4R5NF40</accession>
<evidence type="ECO:0000259" key="3">
    <source>
        <dbReference type="Pfam" id="PF09972"/>
    </source>
</evidence>
<evidence type="ECO:0000256" key="1">
    <source>
        <dbReference type="SAM" id="Phobius"/>
    </source>
</evidence>
<dbReference type="Proteomes" id="UP000295257">
    <property type="component" value="Unassembled WGS sequence"/>
</dbReference>